<sequence>MLSKSLHRAAAASSTALKHARSFGFLSSLPEEHSMLRDMCVQYAAKNLAPIAGDLDKQHKFPAQQVKELGEMGLMGVAIDEEYGGAGLDYLAYAIAMEEISRGCASAGVIMSVNNLKASEAATMCSHQAIQVLGGMGYVSEMPAERHYRDARITEIYEGTSEIQHLVIAGALNKEFAETN</sequence>
<dbReference type="PANTHER" id="PTHR43884">
    <property type="entry name" value="ACYL-COA DEHYDROGENASE"/>
    <property type="match status" value="1"/>
</dbReference>
<accession>A0A8T1XA08</accession>
<dbReference type="FunFam" id="1.10.540.10:FF:000002">
    <property type="entry name" value="Acyl-CoA dehydrogenase FadE19"/>
    <property type="match status" value="1"/>
</dbReference>
<dbReference type="GO" id="GO:0046359">
    <property type="term" value="P:butyrate catabolic process"/>
    <property type="evidence" value="ECO:0007669"/>
    <property type="project" value="TreeGrafter"/>
</dbReference>
<evidence type="ECO:0000256" key="2">
    <source>
        <dbReference type="ARBA" id="ARBA00009347"/>
    </source>
</evidence>
<keyword evidence="4" id="KW-0274">FAD</keyword>
<evidence type="ECO:0000259" key="6">
    <source>
        <dbReference type="Pfam" id="PF02771"/>
    </source>
</evidence>
<name>A0A8T1XA08_9STRA</name>
<reference evidence="7" key="1">
    <citation type="submission" date="2021-02" db="EMBL/GenBank/DDBJ databases">
        <authorList>
            <person name="Palmer J.M."/>
        </authorList>
    </citation>
    <scope>NUCLEOTIDE SEQUENCE</scope>
    <source>
        <strain evidence="7">SCRP23</strain>
    </source>
</reference>
<protein>
    <recommendedName>
        <fullName evidence="6">Acyl-CoA dehydrogenase/oxidase N-terminal domain-containing protein</fullName>
    </recommendedName>
</protein>
<dbReference type="GO" id="GO:0033539">
    <property type="term" value="P:fatty acid beta-oxidation using acyl-CoA dehydrogenase"/>
    <property type="evidence" value="ECO:0007669"/>
    <property type="project" value="TreeGrafter"/>
</dbReference>
<dbReference type="PANTHER" id="PTHR43884:SF12">
    <property type="entry name" value="ISOVALERYL-COA DEHYDROGENASE, MITOCHONDRIAL-RELATED"/>
    <property type="match status" value="1"/>
</dbReference>
<keyword evidence="3" id="KW-0285">Flavoprotein</keyword>
<dbReference type="AlphaFoldDB" id="A0A8T1XA08"/>
<dbReference type="Proteomes" id="UP000693981">
    <property type="component" value="Unassembled WGS sequence"/>
</dbReference>
<dbReference type="InterPro" id="IPR013786">
    <property type="entry name" value="AcylCoA_DH/ox_N"/>
</dbReference>
<dbReference type="Pfam" id="PF02771">
    <property type="entry name" value="Acyl-CoA_dh_N"/>
    <property type="match status" value="1"/>
</dbReference>
<evidence type="ECO:0000256" key="4">
    <source>
        <dbReference type="ARBA" id="ARBA00022827"/>
    </source>
</evidence>
<keyword evidence="8" id="KW-1185">Reference proteome</keyword>
<dbReference type="OrthoDB" id="9988775at2759"/>
<dbReference type="GO" id="GO:0050660">
    <property type="term" value="F:flavin adenine dinucleotide binding"/>
    <property type="evidence" value="ECO:0007669"/>
    <property type="project" value="InterPro"/>
</dbReference>
<dbReference type="GO" id="GO:0003995">
    <property type="term" value="F:acyl-CoA dehydrogenase activity"/>
    <property type="evidence" value="ECO:0007669"/>
    <property type="project" value="InterPro"/>
</dbReference>
<comment type="similarity">
    <text evidence="2">Belongs to the acyl-CoA dehydrogenase family.</text>
</comment>
<keyword evidence="5" id="KW-0560">Oxidoreductase</keyword>
<feature type="domain" description="Acyl-CoA dehydrogenase/oxidase N-terminal" evidence="6">
    <location>
        <begin position="31"/>
        <end position="116"/>
    </location>
</feature>
<dbReference type="PROSITE" id="PS00073">
    <property type="entry name" value="ACYL_COA_DH_2"/>
    <property type="match status" value="1"/>
</dbReference>
<dbReference type="InterPro" id="IPR006089">
    <property type="entry name" value="Acyl-CoA_DH_CS"/>
</dbReference>
<gene>
    <name evidence="7" type="ORF">PHYBOEH_003493</name>
</gene>
<evidence type="ECO:0000313" key="8">
    <source>
        <dbReference type="Proteomes" id="UP000693981"/>
    </source>
</evidence>
<proteinExistence type="inferred from homology"/>
<comment type="caution">
    <text evidence="7">The sequence shown here is derived from an EMBL/GenBank/DDBJ whole genome shotgun (WGS) entry which is preliminary data.</text>
</comment>
<evidence type="ECO:0000256" key="1">
    <source>
        <dbReference type="ARBA" id="ARBA00001974"/>
    </source>
</evidence>
<dbReference type="FunFam" id="1.20.140.10:FF:000076">
    <property type="entry name" value="Short-chain-specific acyl-CoA dehydrogenase, mitochondrial"/>
    <property type="match status" value="1"/>
</dbReference>
<evidence type="ECO:0000256" key="5">
    <source>
        <dbReference type="ARBA" id="ARBA00023002"/>
    </source>
</evidence>
<organism evidence="7 8">
    <name type="scientific">Phytophthora boehmeriae</name>
    <dbReference type="NCBI Taxonomy" id="109152"/>
    <lineage>
        <taxon>Eukaryota</taxon>
        <taxon>Sar</taxon>
        <taxon>Stramenopiles</taxon>
        <taxon>Oomycota</taxon>
        <taxon>Peronosporomycetes</taxon>
        <taxon>Peronosporales</taxon>
        <taxon>Peronosporaceae</taxon>
        <taxon>Phytophthora</taxon>
    </lineage>
</organism>
<comment type="cofactor">
    <cofactor evidence="1">
        <name>FAD</name>
        <dbReference type="ChEBI" id="CHEBI:57692"/>
    </cofactor>
</comment>
<evidence type="ECO:0000256" key="3">
    <source>
        <dbReference type="ARBA" id="ARBA00022630"/>
    </source>
</evidence>
<evidence type="ECO:0000313" key="7">
    <source>
        <dbReference type="EMBL" id="KAG7402234.1"/>
    </source>
</evidence>
<dbReference type="EMBL" id="JAGDFL010000002">
    <property type="protein sequence ID" value="KAG7402234.1"/>
    <property type="molecule type" value="Genomic_DNA"/>
</dbReference>